<gene>
    <name evidence="2" type="ORF">HNQ44_002387</name>
</gene>
<sequence>MEVLFFLIIGTALWLTNHLVFKFAGNNKKRRILSGITVILLAPVIYYLTFAAVAPFDPGGFGTVIVSFFYGILFFLNGLVWIAIGIFTKDLDPSPNEERF</sequence>
<reference evidence="2 3" key="1">
    <citation type="submission" date="2020-08" db="EMBL/GenBank/DDBJ databases">
        <title>Genomic Encyclopedia of Type Strains, Phase IV (KMG-IV): sequencing the most valuable type-strain genomes for metagenomic binning, comparative biology and taxonomic classification.</title>
        <authorList>
            <person name="Goeker M."/>
        </authorList>
    </citation>
    <scope>NUCLEOTIDE SEQUENCE [LARGE SCALE GENOMIC DNA]</scope>
    <source>
        <strain evidence="2 3">DSM 15895</strain>
    </source>
</reference>
<keyword evidence="1" id="KW-0472">Membrane</keyword>
<dbReference type="OrthoDB" id="2932346at2"/>
<evidence type="ECO:0000313" key="2">
    <source>
        <dbReference type="EMBL" id="MBB5180942.1"/>
    </source>
</evidence>
<comment type="caution">
    <text evidence="2">The sequence shown here is derived from an EMBL/GenBank/DDBJ whole genome shotgun (WGS) entry which is preliminary data.</text>
</comment>
<evidence type="ECO:0000256" key="1">
    <source>
        <dbReference type="SAM" id="Phobius"/>
    </source>
</evidence>
<keyword evidence="1" id="KW-0812">Transmembrane</keyword>
<keyword evidence="3" id="KW-1185">Reference proteome</keyword>
<keyword evidence="1" id="KW-1133">Transmembrane helix</keyword>
<dbReference type="EMBL" id="JACHHE010000006">
    <property type="protein sequence ID" value="MBB5180942.1"/>
    <property type="molecule type" value="Genomic_DNA"/>
</dbReference>
<feature type="transmembrane region" description="Helical" evidence="1">
    <location>
        <begin position="32"/>
        <end position="54"/>
    </location>
</feature>
<protein>
    <submittedName>
        <fullName evidence="2">Uncharacterized protein</fullName>
    </submittedName>
</protein>
<proteinExistence type="predicted"/>
<organism evidence="2 3">
    <name type="scientific">Planococcus koreensis</name>
    <dbReference type="NCBI Taxonomy" id="112331"/>
    <lineage>
        <taxon>Bacteria</taxon>
        <taxon>Bacillati</taxon>
        <taxon>Bacillota</taxon>
        <taxon>Bacilli</taxon>
        <taxon>Bacillales</taxon>
        <taxon>Caryophanaceae</taxon>
        <taxon>Planococcus</taxon>
    </lineage>
</organism>
<feature type="transmembrane region" description="Helical" evidence="1">
    <location>
        <begin position="6"/>
        <end position="25"/>
    </location>
</feature>
<name>A0A7W8CSP3_9BACL</name>
<dbReference type="RefSeq" id="WP_135501166.1">
    <property type="nucleotide sequence ID" value="NZ_JACHHE010000006.1"/>
</dbReference>
<dbReference type="Proteomes" id="UP000525923">
    <property type="component" value="Unassembled WGS sequence"/>
</dbReference>
<evidence type="ECO:0000313" key="3">
    <source>
        <dbReference type="Proteomes" id="UP000525923"/>
    </source>
</evidence>
<dbReference type="AlphaFoldDB" id="A0A7W8CSP3"/>
<accession>A0A7W8CSP3</accession>
<feature type="transmembrane region" description="Helical" evidence="1">
    <location>
        <begin position="60"/>
        <end position="84"/>
    </location>
</feature>